<sequence length="347" mass="36867">MRVVITGASGFVGCHAVAALQAAGHEPVLLIRDPEKTARVLASVGVTETPETHKADIRDARAVRACLERGEAVLHAAAEIGITGRGGDLAGTNVTGLRNVLGQAAELGLDPIVHVSTTTVFIPPRGPVITADGPLSSPRTEYGRTKVDGERYARALQDDGHPVTIVYPPGVIGPHQPKLDSMVEGLRGGLVQGWPITTGGAGLMDVRDLAVALTRCLEPGKGARRFLLGGHFLRWAELADVCDEVTGRRCRRYPAPAALLRAAAAVLDTVKKVRPVDYPLTRDAVDIMVTTVPADDAETMDALALRLRPVQESVADTLRWLAEAGHIAPRYIGRLARTSQSEEDIAL</sequence>
<organism evidence="2 3">
    <name type="scientific">Sphaerisporangium corydalis</name>
    <dbReference type="NCBI Taxonomy" id="1441875"/>
    <lineage>
        <taxon>Bacteria</taxon>
        <taxon>Bacillati</taxon>
        <taxon>Actinomycetota</taxon>
        <taxon>Actinomycetes</taxon>
        <taxon>Streptosporangiales</taxon>
        <taxon>Streptosporangiaceae</taxon>
        <taxon>Sphaerisporangium</taxon>
    </lineage>
</organism>
<dbReference type="InterPro" id="IPR051783">
    <property type="entry name" value="NAD(P)-dependent_oxidoreduct"/>
</dbReference>
<proteinExistence type="predicted"/>
<dbReference type="EMBL" id="JBHSFN010000042">
    <property type="protein sequence ID" value="MFC4592156.1"/>
    <property type="molecule type" value="Genomic_DNA"/>
</dbReference>
<evidence type="ECO:0000313" key="2">
    <source>
        <dbReference type="EMBL" id="MFC4592156.1"/>
    </source>
</evidence>
<dbReference type="InterPro" id="IPR001509">
    <property type="entry name" value="Epimerase_deHydtase"/>
</dbReference>
<dbReference type="Gene3D" id="3.40.50.720">
    <property type="entry name" value="NAD(P)-binding Rossmann-like Domain"/>
    <property type="match status" value="1"/>
</dbReference>
<dbReference type="SUPFAM" id="SSF51735">
    <property type="entry name" value="NAD(P)-binding Rossmann-fold domains"/>
    <property type="match status" value="1"/>
</dbReference>
<accession>A0ABV9EUL3</accession>
<keyword evidence="3" id="KW-1185">Reference proteome</keyword>
<dbReference type="Pfam" id="PF01370">
    <property type="entry name" value="Epimerase"/>
    <property type="match status" value="1"/>
</dbReference>
<evidence type="ECO:0000259" key="1">
    <source>
        <dbReference type="Pfam" id="PF01370"/>
    </source>
</evidence>
<protein>
    <submittedName>
        <fullName evidence="2">NAD-dependent epimerase/dehydratase family protein</fullName>
    </submittedName>
</protein>
<dbReference type="PANTHER" id="PTHR48079">
    <property type="entry name" value="PROTEIN YEEZ"/>
    <property type="match status" value="1"/>
</dbReference>
<reference evidence="3" key="1">
    <citation type="journal article" date="2019" name="Int. J. Syst. Evol. Microbiol.">
        <title>The Global Catalogue of Microorganisms (GCM) 10K type strain sequencing project: providing services to taxonomists for standard genome sequencing and annotation.</title>
        <authorList>
            <consortium name="The Broad Institute Genomics Platform"/>
            <consortium name="The Broad Institute Genome Sequencing Center for Infectious Disease"/>
            <person name="Wu L."/>
            <person name="Ma J."/>
        </authorList>
    </citation>
    <scope>NUCLEOTIDE SEQUENCE [LARGE SCALE GENOMIC DNA]</scope>
    <source>
        <strain evidence="3">CCUG 49560</strain>
    </source>
</reference>
<dbReference type="RefSeq" id="WP_262847862.1">
    <property type="nucleotide sequence ID" value="NZ_JANZYP010000068.1"/>
</dbReference>
<dbReference type="Proteomes" id="UP001595891">
    <property type="component" value="Unassembled WGS sequence"/>
</dbReference>
<evidence type="ECO:0000313" key="3">
    <source>
        <dbReference type="Proteomes" id="UP001595891"/>
    </source>
</evidence>
<dbReference type="InterPro" id="IPR036291">
    <property type="entry name" value="NAD(P)-bd_dom_sf"/>
</dbReference>
<comment type="caution">
    <text evidence="2">The sequence shown here is derived from an EMBL/GenBank/DDBJ whole genome shotgun (WGS) entry which is preliminary data.</text>
</comment>
<feature type="domain" description="NAD-dependent epimerase/dehydratase" evidence="1">
    <location>
        <begin position="3"/>
        <end position="221"/>
    </location>
</feature>
<dbReference type="PANTHER" id="PTHR48079:SF6">
    <property type="entry name" value="NAD(P)-BINDING DOMAIN-CONTAINING PROTEIN-RELATED"/>
    <property type="match status" value="1"/>
</dbReference>
<name>A0ABV9EUL3_9ACTN</name>
<gene>
    <name evidence="2" type="ORF">ACFO8L_39125</name>
</gene>